<sequence>MTDRPTVTGRRRLALVAVSLATFMTYLDNNIVNVAIPDIQRDLQLDTAGLEWVVSAYILTFSALMLMGGRLADLLGRRRMLLGGLVVFGASSLVAGLAGSGEILIAARAVQGVGAAMITPTTLAIISATFTDTRARNAAVAVWGSVGAVSVALGPLLGGVFSQYMSWGWIFFVNIPVGIVTVVLTLVAVDESRAPTSDGLDIAGLSLSVVGLTALTFALIQGHELGWTAWPIVVSFGIAAGAVALFVQVERRSSAPMVDLGLFRSRAFTGGLIALMLFAFGLFGIYFFTSLYVQGVLGFSPTKAGVAFLPMALCMVVGAALSDRMAERFGAHHTVSAALVLMGAGIASVFLLGANTGFAGLMPSFVIIGIGGGLTISLTATVLSHMPTEQAGVGSGVFNASREVAALLGITVLGAILTARQQASLRVGNLAPEAFLDGFHLAVLVAGLLVAAGGVVAWYALRPTRVEDTAAAVPAVPSVAIS</sequence>
<feature type="transmembrane region" description="Helical" evidence="7">
    <location>
        <begin position="404"/>
        <end position="421"/>
    </location>
</feature>
<dbReference type="Proteomes" id="UP000602395">
    <property type="component" value="Unassembled WGS sequence"/>
</dbReference>
<keyword evidence="4 7" id="KW-0812">Transmembrane</keyword>
<dbReference type="NCBIfam" id="TIGR00711">
    <property type="entry name" value="efflux_EmrB"/>
    <property type="match status" value="1"/>
</dbReference>
<evidence type="ECO:0000313" key="10">
    <source>
        <dbReference type="Proteomes" id="UP000602395"/>
    </source>
</evidence>
<keyword evidence="2" id="KW-0813">Transport</keyword>
<feature type="transmembrane region" description="Helical" evidence="7">
    <location>
        <begin position="334"/>
        <end position="354"/>
    </location>
</feature>
<dbReference type="PROSITE" id="PS50850">
    <property type="entry name" value="MFS"/>
    <property type="match status" value="1"/>
</dbReference>
<proteinExistence type="predicted"/>
<dbReference type="InterPro" id="IPR004638">
    <property type="entry name" value="EmrB-like"/>
</dbReference>
<feature type="transmembrane region" description="Helical" evidence="7">
    <location>
        <begin position="360"/>
        <end position="383"/>
    </location>
</feature>
<feature type="transmembrane region" description="Helical" evidence="7">
    <location>
        <begin position="80"/>
        <end position="99"/>
    </location>
</feature>
<accession>A0ABR7WKN8</accession>
<evidence type="ECO:0000256" key="3">
    <source>
        <dbReference type="ARBA" id="ARBA00022475"/>
    </source>
</evidence>
<evidence type="ECO:0000256" key="4">
    <source>
        <dbReference type="ARBA" id="ARBA00022692"/>
    </source>
</evidence>
<evidence type="ECO:0000256" key="2">
    <source>
        <dbReference type="ARBA" id="ARBA00022448"/>
    </source>
</evidence>
<keyword evidence="10" id="KW-1185">Reference proteome</keyword>
<organism evidence="9 10">
    <name type="scientific">Gordonia hankookensis</name>
    <dbReference type="NCBI Taxonomy" id="589403"/>
    <lineage>
        <taxon>Bacteria</taxon>
        <taxon>Bacillati</taxon>
        <taxon>Actinomycetota</taxon>
        <taxon>Actinomycetes</taxon>
        <taxon>Mycobacteriales</taxon>
        <taxon>Gordoniaceae</taxon>
        <taxon>Gordonia</taxon>
    </lineage>
</organism>
<keyword evidence="3" id="KW-1003">Cell membrane</keyword>
<dbReference type="RefSeq" id="WP_190268777.1">
    <property type="nucleotide sequence ID" value="NZ_BAABAD010000005.1"/>
</dbReference>
<dbReference type="EMBL" id="JACWMS010000006">
    <property type="protein sequence ID" value="MBD1322457.1"/>
    <property type="molecule type" value="Genomic_DNA"/>
</dbReference>
<dbReference type="CDD" id="cd17321">
    <property type="entry name" value="MFS_MMR_MDR_like"/>
    <property type="match status" value="1"/>
</dbReference>
<keyword evidence="5 7" id="KW-1133">Transmembrane helix</keyword>
<dbReference type="PANTHER" id="PTHR42718:SF46">
    <property type="entry name" value="BLR6921 PROTEIN"/>
    <property type="match status" value="1"/>
</dbReference>
<evidence type="ECO:0000256" key="7">
    <source>
        <dbReference type="SAM" id="Phobius"/>
    </source>
</evidence>
<dbReference type="PRINTS" id="PR01036">
    <property type="entry name" value="TCRTETB"/>
</dbReference>
<dbReference type="InterPro" id="IPR011701">
    <property type="entry name" value="MFS"/>
</dbReference>
<dbReference type="Pfam" id="PF07690">
    <property type="entry name" value="MFS_1"/>
    <property type="match status" value="1"/>
</dbReference>
<dbReference type="InterPro" id="IPR005829">
    <property type="entry name" value="Sugar_transporter_CS"/>
</dbReference>
<dbReference type="Gene3D" id="1.20.1250.20">
    <property type="entry name" value="MFS general substrate transporter like domains"/>
    <property type="match status" value="1"/>
</dbReference>
<dbReference type="SUPFAM" id="SSF103473">
    <property type="entry name" value="MFS general substrate transporter"/>
    <property type="match status" value="1"/>
</dbReference>
<evidence type="ECO:0000259" key="8">
    <source>
        <dbReference type="PROSITE" id="PS50850"/>
    </source>
</evidence>
<feature type="transmembrane region" description="Helical" evidence="7">
    <location>
        <begin position="304"/>
        <end position="322"/>
    </location>
</feature>
<evidence type="ECO:0000256" key="1">
    <source>
        <dbReference type="ARBA" id="ARBA00004651"/>
    </source>
</evidence>
<comment type="caution">
    <text evidence="9">The sequence shown here is derived from an EMBL/GenBank/DDBJ whole genome shotgun (WGS) entry which is preliminary data.</text>
</comment>
<evidence type="ECO:0000256" key="6">
    <source>
        <dbReference type="ARBA" id="ARBA00023136"/>
    </source>
</evidence>
<protein>
    <submittedName>
        <fullName evidence="9">MFS transporter</fullName>
    </submittedName>
</protein>
<dbReference type="PROSITE" id="PS00216">
    <property type="entry name" value="SUGAR_TRANSPORT_1"/>
    <property type="match status" value="1"/>
</dbReference>
<feature type="transmembrane region" description="Helical" evidence="7">
    <location>
        <begin position="105"/>
        <end position="126"/>
    </location>
</feature>
<feature type="transmembrane region" description="Helical" evidence="7">
    <location>
        <begin position="167"/>
        <end position="188"/>
    </location>
</feature>
<evidence type="ECO:0000256" key="5">
    <source>
        <dbReference type="ARBA" id="ARBA00022989"/>
    </source>
</evidence>
<feature type="transmembrane region" description="Helical" evidence="7">
    <location>
        <begin position="12"/>
        <end position="29"/>
    </location>
</feature>
<comment type="subcellular location">
    <subcellularLocation>
        <location evidence="1">Cell membrane</location>
        <topology evidence="1">Multi-pass membrane protein</topology>
    </subcellularLocation>
</comment>
<feature type="transmembrane region" description="Helical" evidence="7">
    <location>
        <begin position="441"/>
        <end position="461"/>
    </location>
</feature>
<keyword evidence="6 7" id="KW-0472">Membrane</keyword>
<feature type="transmembrane region" description="Helical" evidence="7">
    <location>
        <begin position="268"/>
        <end position="292"/>
    </location>
</feature>
<dbReference type="PANTHER" id="PTHR42718">
    <property type="entry name" value="MAJOR FACILITATOR SUPERFAMILY MULTIDRUG TRANSPORTER MFSC"/>
    <property type="match status" value="1"/>
</dbReference>
<name>A0ABR7WKN8_9ACTN</name>
<feature type="transmembrane region" description="Helical" evidence="7">
    <location>
        <begin position="200"/>
        <end position="221"/>
    </location>
</feature>
<dbReference type="Gene3D" id="1.20.1720.10">
    <property type="entry name" value="Multidrug resistance protein D"/>
    <property type="match status" value="1"/>
</dbReference>
<feature type="transmembrane region" description="Helical" evidence="7">
    <location>
        <begin position="138"/>
        <end position="161"/>
    </location>
</feature>
<feature type="transmembrane region" description="Helical" evidence="7">
    <location>
        <begin position="49"/>
        <end position="68"/>
    </location>
</feature>
<feature type="domain" description="Major facilitator superfamily (MFS) profile" evidence="8">
    <location>
        <begin position="14"/>
        <end position="465"/>
    </location>
</feature>
<feature type="transmembrane region" description="Helical" evidence="7">
    <location>
        <begin position="227"/>
        <end position="247"/>
    </location>
</feature>
<gene>
    <name evidence="9" type="ORF">IDF66_22995</name>
</gene>
<evidence type="ECO:0000313" key="9">
    <source>
        <dbReference type="EMBL" id="MBD1322457.1"/>
    </source>
</evidence>
<reference evidence="9 10" key="1">
    <citation type="submission" date="2020-09" db="EMBL/GenBank/DDBJ databases">
        <title>Novel species in genus Gordonia.</title>
        <authorList>
            <person name="Zhang G."/>
        </authorList>
    </citation>
    <scope>NUCLEOTIDE SEQUENCE [LARGE SCALE GENOMIC DNA]</scope>
    <source>
        <strain evidence="9 10">ON-33</strain>
    </source>
</reference>
<dbReference type="InterPro" id="IPR020846">
    <property type="entry name" value="MFS_dom"/>
</dbReference>
<dbReference type="InterPro" id="IPR036259">
    <property type="entry name" value="MFS_trans_sf"/>
</dbReference>